<dbReference type="GeneID" id="15804659"/>
<accession>L0B226</accession>
<gene>
    <name evidence="2" type="ORF">BEWA_005970</name>
</gene>
<evidence type="ECO:0000313" key="3">
    <source>
        <dbReference type="Proteomes" id="UP000031512"/>
    </source>
</evidence>
<dbReference type="SMART" id="SM00382">
    <property type="entry name" value="AAA"/>
    <property type="match status" value="1"/>
</dbReference>
<dbReference type="InterPro" id="IPR003959">
    <property type="entry name" value="ATPase_AAA_core"/>
</dbReference>
<dbReference type="AlphaFoldDB" id="L0B226"/>
<dbReference type="Gene3D" id="3.40.50.300">
    <property type="entry name" value="P-loop containing nucleotide triphosphate hydrolases"/>
    <property type="match status" value="1"/>
</dbReference>
<dbReference type="KEGG" id="beq:BEWA_005970"/>
<dbReference type="GO" id="GO:0005524">
    <property type="term" value="F:ATP binding"/>
    <property type="evidence" value="ECO:0007669"/>
    <property type="project" value="InterPro"/>
</dbReference>
<dbReference type="STRING" id="1537102.L0B226"/>
<organism evidence="2 3">
    <name type="scientific">Theileria equi strain WA</name>
    <dbReference type="NCBI Taxonomy" id="1537102"/>
    <lineage>
        <taxon>Eukaryota</taxon>
        <taxon>Sar</taxon>
        <taxon>Alveolata</taxon>
        <taxon>Apicomplexa</taxon>
        <taxon>Aconoidasida</taxon>
        <taxon>Piroplasmida</taxon>
        <taxon>Theileriidae</taxon>
        <taxon>Theileria</taxon>
    </lineage>
</organism>
<evidence type="ECO:0000313" key="2">
    <source>
        <dbReference type="EMBL" id="AFZ81189.1"/>
    </source>
</evidence>
<dbReference type="OrthoDB" id="361067at2759"/>
<sequence length="407" mass="46154">MGYLVDLAIPAGNSFDIFCDILNECRICNTVVRLKSFRSVSSSGNPASFVYNILSKHSERAKDCKRSVVVFHYFDLWATSTTLQEEYSNTGHSGPSKYEEYLKQIRVAENTTEKLSKCESNWTYKLLYWIRYSLIFLLNEKFSHELVCICIYGNSSTKGFFGDIFTESYDLHEFTKSTIFNDLGLDESLFKRRLSVEKCQISKQIEREFDALTNDLFQDISNVDETSYGGIFNASNLNIPFNVDCTSLNLSEVTLICGEEGSGKSTLLKAISKAWYNQIAKSTAKQNFQLSNIKRGHIFNLEYYELVSHLVGCGEAYIRDVFANARYNKPSLVLLDGIELIFENEQLEENRAIPSTVSKTLLNELSNIEEGVKFVSCTSGNVLISDLSRDFQSVVTDVILLSKKDLN</sequence>
<dbReference type="eggNOG" id="ENOG502QX48">
    <property type="taxonomic scope" value="Eukaryota"/>
</dbReference>
<dbReference type="Proteomes" id="UP000031512">
    <property type="component" value="Chromosome 3"/>
</dbReference>
<protein>
    <recommendedName>
        <fullName evidence="1">AAA+ ATPase domain-containing protein</fullName>
    </recommendedName>
</protein>
<proteinExistence type="predicted"/>
<dbReference type="Pfam" id="PF00004">
    <property type="entry name" value="AAA"/>
    <property type="match status" value="1"/>
</dbReference>
<dbReference type="GO" id="GO:0016887">
    <property type="term" value="F:ATP hydrolysis activity"/>
    <property type="evidence" value="ECO:0007669"/>
    <property type="project" value="InterPro"/>
</dbReference>
<dbReference type="InterPro" id="IPR003593">
    <property type="entry name" value="AAA+_ATPase"/>
</dbReference>
<dbReference type="VEuPathDB" id="PiroplasmaDB:BEWA_005970"/>
<dbReference type="SUPFAM" id="SSF52540">
    <property type="entry name" value="P-loop containing nucleoside triphosphate hydrolases"/>
    <property type="match status" value="1"/>
</dbReference>
<dbReference type="RefSeq" id="XP_004830855.1">
    <property type="nucleotide sequence ID" value="XM_004830798.1"/>
</dbReference>
<reference evidence="2 3" key="1">
    <citation type="journal article" date="2012" name="BMC Genomics">
        <title>Comparative genomic analysis and phylogenetic position of Theileria equi.</title>
        <authorList>
            <person name="Kappmeyer L.S."/>
            <person name="Thiagarajan M."/>
            <person name="Herndon D.R."/>
            <person name="Ramsay J.D."/>
            <person name="Caler E."/>
            <person name="Djikeng A."/>
            <person name="Gillespie J.J."/>
            <person name="Lau A.O."/>
            <person name="Roalson E.H."/>
            <person name="Silva J.C."/>
            <person name="Silva M.G."/>
            <person name="Suarez C.E."/>
            <person name="Ueti M.W."/>
            <person name="Nene V.M."/>
            <person name="Mealey R.H."/>
            <person name="Knowles D.P."/>
            <person name="Brayton K.A."/>
        </authorList>
    </citation>
    <scope>NUCLEOTIDE SEQUENCE [LARGE SCALE GENOMIC DNA]</scope>
    <source>
        <strain evidence="2 3">WA</strain>
    </source>
</reference>
<name>L0B226_THEEQ</name>
<dbReference type="EMBL" id="CP001670">
    <property type="protein sequence ID" value="AFZ81189.1"/>
    <property type="molecule type" value="Genomic_DNA"/>
</dbReference>
<dbReference type="InterPro" id="IPR027417">
    <property type="entry name" value="P-loop_NTPase"/>
</dbReference>
<evidence type="ECO:0000259" key="1">
    <source>
        <dbReference type="SMART" id="SM00382"/>
    </source>
</evidence>
<keyword evidence="3" id="KW-1185">Reference proteome</keyword>
<feature type="domain" description="AAA+ ATPase" evidence="1">
    <location>
        <begin position="250"/>
        <end position="405"/>
    </location>
</feature>